<evidence type="ECO:0000256" key="2">
    <source>
        <dbReference type="SAM" id="MobiDB-lite"/>
    </source>
</evidence>
<dbReference type="Pfam" id="PF13416">
    <property type="entry name" value="SBP_bac_8"/>
    <property type="match status" value="1"/>
</dbReference>
<evidence type="ECO:0000313" key="4">
    <source>
        <dbReference type="Proteomes" id="UP000253094"/>
    </source>
</evidence>
<feature type="compositionally biased region" description="Low complexity" evidence="2">
    <location>
        <begin position="46"/>
        <end position="59"/>
    </location>
</feature>
<protein>
    <submittedName>
        <fullName evidence="3">Extracellular solute-binding protein</fullName>
    </submittedName>
</protein>
<dbReference type="PANTHER" id="PTHR30222:SF18">
    <property type="entry name" value="BIFUNCTIONAL POLYHYDROXYBUTYRATE SYNTHASE _ ABC TRANSPORTER PERIPLASMIC BINDING PROTEIN-RELATED"/>
    <property type="match status" value="1"/>
</dbReference>
<dbReference type="SUPFAM" id="SSF53850">
    <property type="entry name" value="Periplasmic binding protein-like II"/>
    <property type="match status" value="1"/>
</dbReference>
<accession>A0A367FPU6</accession>
<dbReference type="PANTHER" id="PTHR30222">
    <property type="entry name" value="SPERMIDINE/PUTRESCINE-BINDING PERIPLASMIC PROTEIN"/>
    <property type="match status" value="1"/>
</dbReference>
<keyword evidence="1" id="KW-0732">Signal</keyword>
<feature type="region of interest" description="Disordered" evidence="2">
    <location>
        <begin position="16"/>
        <end position="63"/>
    </location>
</feature>
<reference evidence="3 4" key="1">
    <citation type="submission" date="2018-06" db="EMBL/GenBank/DDBJ databases">
        <title>Sphaerisporangium craniellae sp. nov., isolated from a marine sponge in the South China Sea.</title>
        <authorList>
            <person name="Li L."/>
        </authorList>
    </citation>
    <scope>NUCLEOTIDE SEQUENCE [LARGE SCALE GENOMIC DNA]</scope>
    <source>
        <strain evidence="3 4">CCTCC AA 208026</strain>
    </source>
</reference>
<dbReference type="InterPro" id="IPR006059">
    <property type="entry name" value="SBP"/>
</dbReference>
<dbReference type="EMBL" id="QOIL01000002">
    <property type="protein sequence ID" value="RCG32436.1"/>
    <property type="molecule type" value="Genomic_DNA"/>
</dbReference>
<name>A0A367FPU6_9ACTN</name>
<organism evidence="3 4">
    <name type="scientific">Sphaerisporangium album</name>
    <dbReference type="NCBI Taxonomy" id="509200"/>
    <lineage>
        <taxon>Bacteria</taxon>
        <taxon>Bacillati</taxon>
        <taxon>Actinomycetota</taxon>
        <taxon>Actinomycetes</taxon>
        <taxon>Streptosporangiales</taxon>
        <taxon>Streptosporangiaceae</taxon>
        <taxon>Sphaerisporangium</taxon>
    </lineage>
</organism>
<feature type="compositionally biased region" description="Pro residues" evidence="2">
    <location>
        <begin position="33"/>
        <end position="45"/>
    </location>
</feature>
<evidence type="ECO:0000256" key="1">
    <source>
        <dbReference type="ARBA" id="ARBA00022729"/>
    </source>
</evidence>
<gene>
    <name evidence="3" type="ORF">DQ384_02715</name>
</gene>
<sequence>MAGAAAMLLAGCGAVSSASERTGVAPSRTGPTSPAPSASPSPATPAPGASATPRPTAPGRGEGALTVLAGRGYAEYGASDSAVNWVGEFERGSGCKVNLRYPQPGTDGMDKLVSQGAFDVVSAPPEVAGRLIAERKAAPLTTSLLPYYQQIPEWLRDQRAFTSGGKVYGVPYLWGYHLTLYDAGALSRAPQDAPYSDRGPVMLRDSPMSIADAALVLKKRRPALGVEDPFQLTRQQFDAAVSLLAEKKDAGRSYWTNPVEAVQGFTGGGVRVERALPYTLAVAGGAGRQVKAVDERGTTTGWVDSWMISAQAAAPNCAYRWIDWVSSAKPQQQAAAWNGLAPANPRACSYDPKGTAGQAARAALAARVCDAYGVDDDARIAKIDFAVRPSKDCGGRDGECTDYADWAAAWQRLVG</sequence>
<comment type="caution">
    <text evidence="3">The sequence shown here is derived from an EMBL/GenBank/DDBJ whole genome shotgun (WGS) entry which is preliminary data.</text>
</comment>
<dbReference type="AlphaFoldDB" id="A0A367FPU6"/>
<keyword evidence="4" id="KW-1185">Reference proteome</keyword>
<dbReference type="Proteomes" id="UP000253094">
    <property type="component" value="Unassembled WGS sequence"/>
</dbReference>
<proteinExistence type="predicted"/>
<dbReference type="Gene3D" id="3.40.190.10">
    <property type="entry name" value="Periplasmic binding protein-like II"/>
    <property type="match status" value="2"/>
</dbReference>
<evidence type="ECO:0000313" key="3">
    <source>
        <dbReference type="EMBL" id="RCG32436.1"/>
    </source>
</evidence>